<evidence type="ECO:0000313" key="2">
    <source>
        <dbReference type="Proteomes" id="UP001152795"/>
    </source>
</evidence>
<organism evidence="1 2">
    <name type="scientific">Paramuricea clavata</name>
    <name type="common">Red gorgonian</name>
    <name type="synonym">Violescent sea-whip</name>
    <dbReference type="NCBI Taxonomy" id="317549"/>
    <lineage>
        <taxon>Eukaryota</taxon>
        <taxon>Metazoa</taxon>
        <taxon>Cnidaria</taxon>
        <taxon>Anthozoa</taxon>
        <taxon>Octocorallia</taxon>
        <taxon>Malacalcyonacea</taxon>
        <taxon>Plexauridae</taxon>
        <taxon>Paramuricea</taxon>
    </lineage>
</organism>
<reference evidence="1" key="1">
    <citation type="submission" date="2020-04" db="EMBL/GenBank/DDBJ databases">
        <authorList>
            <person name="Alioto T."/>
            <person name="Alioto T."/>
            <person name="Gomez Garrido J."/>
        </authorList>
    </citation>
    <scope>NUCLEOTIDE SEQUENCE</scope>
    <source>
        <strain evidence="1">A484AB</strain>
    </source>
</reference>
<comment type="caution">
    <text evidence="1">The sequence shown here is derived from an EMBL/GenBank/DDBJ whole genome shotgun (WGS) entry which is preliminary data.</text>
</comment>
<dbReference type="PANTHER" id="PTHR33845:SF1">
    <property type="entry name" value="C2H2-TYPE DOMAIN-CONTAINING PROTEIN"/>
    <property type="match status" value="1"/>
</dbReference>
<accession>A0A6S7GNU4</accession>
<dbReference type="Proteomes" id="UP001152795">
    <property type="component" value="Unassembled WGS sequence"/>
</dbReference>
<protein>
    <submittedName>
        <fullName evidence="1">Uncharacterized protein</fullName>
    </submittedName>
</protein>
<proteinExistence type="predicted"/>
<evidence type="ECO:0000313" key="1">
    <source>
        <dbReference type="EMBL" id="CAB3993343.1"/>
    </source>
</evidence>
<dbReference type="EMBL" id="CACRXK020002242">
    <property type="protein sequence ID" value="CAB3993343.1"/>
    <property type="molecule type" value="Genomic_DNA"/>
</dbReference>
<name>A0A6S7GNU4_PARCT</name>
<keyword evidence="2" id="KW-1185">Reference proteome</keyword>
<dbReference type="PANTHER" id="PTHR33845">
    <property type="entry name" value="C2H2-TYPE DOMAIN-CONTAINING PROTEIN"/>
    <property type="match status" value="1"/>
</dbReference>
<dbReference type="AlphaFoldDB" id="A0A6S7GNU4"/>
<gene>
    <name evidence="1" type="ORF">PACLA_8A073900</name>
</gene>
<sequence length="277" mass="32244">MNVCDAIAPNAGEELFNATAYSSQPQVSDDLVALMSAYQLAFTRNAKLQILKEQGLRVGKAYGIRKGKFIPFSDVVVKQQAQTDIQEDDGFFKFNVRAMKEEKQMADNDESDAFECTVPGFEKVFKCFENLETHLIAGNHTNTFENETLYDCLRKKWSDKFHIQLMSFIKENNQIRVRTNLRNYLTAIFDIGEQTGCKFNSSDVEADMRKCRNENERRFTREEWLTSNQIKSFFSRLAAARKERKEMGRRTERNGEERNEEKIMGMLTQRKTQMIQK</sequence>